<dbReference type="Pfam" id="PF00512">
    <property type="entry name" value="HisKA"/>
    <property type="match status" value="1"/>
</dbReference>
<dbReference type="InterPro" id="IPR050351">
    <property type="entry name" value="BphY/WalK/GraS-like"/>
</dbReference>
<protein>
    <recommendedName>
        <fullName evidence="3">histidine kinase</fullName>
        <ecNumber evidence="3">2.7.13.3</ecNumber>
    </recommendedName>
</protein>
<dbReference type="InterPro" id="IPR036890">
    <property type="entry name" value="HATPase_C_sf"/>
</dbReference>
<dbReference type="InterPro" id="IPR005467">
    <property type="entry name" value="His_kinase_dom"/>
</dbReference>
<dbReference type="SUPFAM" id="SSF158472">
    <property type="entry name" value="HAMP domain-like"/>
    <property type="match status" value="1"/>
</dbReference>
<keyword evidence="7" id="KW-0902">Two-component regulatory system</keyword>
<evidence type="ECO:0000256" key="10">
    <source>
        <dbReference type="SAM" id="Phobius"/>
    </source>
</evidence>
<dbReference type="InterPro" id="IPR036097">
    <property type="entry name" value="HisK_dim/P_sf"/>
</dbReference>
<comment type="catalytic activity">
    <reaction evidence="1">
        <text>ATP + protein L-histidine = ADP + protein N-phospho-L-histidine.</text>
        <dbReference type="EC" id="2.7.13.3"/>
    </reaction>
</comment>
<evidence type="ECO:0000259" key="12">
    <source>
        <dbReference type="PROSITE" id="PS50885"/>
    </source>
</evidence>
<dbReference type="Proteomes" id="UP001056429">
    <property type="component" value="Unassembled WGS sequence"/>
</dbReference>
<feature type="transmembrane region" description="Helical" evidence="10">
    <location>
        <begin position="6"/>
        <end position="33"/>
    </location>
</feature>
<organism evidence="13 14">
    <name type="scientific">Oceanirhabdus seepicola</name>
    <dbReference type="NCBI Taxonomy" id="2828781"/>
    <lineage>
        <taxon>Bacteria</taxon>
        <taxon>Bacillati</taxon>
        <taxon>Bacillota</taxon>
        <taxon>Clostridia</taxon>
        <taxon>Eubacteriales</taxon>
        <taxon>Clostridiaceae</taxon>
        <taxon>Oceanirhabdus</taxon>
    </lineage>
</organism>
<dbReference type="SUPFAM" id="SSF55874">
    <property type="entry name" value="ATPase domain of HSP90 chaperone/DNA topoisomerase II/histidine kinase"/>
    <property type="match status" value="1"/>
</dbReference>
<dbReference type="GO" id="GO:0000155">
    <property type="term" value="F:phosphorelay sensor kinase activity"/>
    <property type="evidence" value="ECO:0007669"/>
    <property type="project" value="InterPro"/>
</dbReference>
<keyword evidence="10" id="KW-0812">Transmembrane</keyword>
<dbReference type="InterPro" id="IPR003660">
    <property type="entry name" value="HAMP_dom"/>
</dbReference>
<evidence type="ECO:0000256" key="6">
    <source>
        <dbReference type="ARBA" id="ARBA00022777"/>
    </source>
</evidence>
<evidence type="ECO:0000256" key="8">
    <source>
        <dbReference type="ARBA" id="ARBA00023136"/>
    </source>
</evidence>
<dbReference type="GO" id="GO:0005886">
    <property type="term" value="C:plasma membrane"/>
    <property type="evidence" value="ECO:0007669"/>
    <property type="project" value="TreeGrafter"/>
</dbReference>
<evidence type="ECO:0000256" key="2">
    <source>
        <dbReference type="ARBA" id="ARBA00004370"/>
    </source>
</evidence>
<dbReference type="Gene3D" id="3.30.565.10">
    <property type="entry name" value="Histidine kinase-like ATPase, C-terminal domain"/>
    <property type="match status" value="1"/>
</dbReference>
<comment type="subcellular location">
    <subcellularLocation>
        <location evidence="2">Membrane</location>
    </subcellularLocation>
</comment>
<dbReference type="InterPro" id="IPR004358">
    <property type="entry name" value="Sig_transdc_His_kin-like_C"/>
</dbReference>
<evidence type="ECO:0000256" key="9">
    <source>
        <dbReference type="SAM" id="Coils"/>
    </source>
</evidence>
<keyword evidence="6 13" id="KW-0418">Kinase</keyword>
<dbReference type="PROSITE" id="PS50885">
    <property type="entry name" value="HAMP"/>
    <property type="match status" value="1"/>
</dbReference>
<proteinExistence type="predicted"/>
<evidence type="ECO:0000256" key="3">
    <source>
        <dbReference type="ARBA" id="ARBA00012438"/>
    </source>
</evidence>
<dbReference type="GO" id="GO:0016036">
    <property type="term" value="P:cellular response to phosphate starvation"/>
    <property type="evidence" value="ECO:0007669"/>
    <property type="project" value="TreeGrafter"/>
</dbReference>
<dbReference type="PANTHER" id="PTHR45453">
    <property type="entry name" value="PHOSPHATE REGULON SENSOR PROTEIN PHOR"/>
    <property type="match status" value="1"/>
</dbReference>
<dbReference type="PANTHER" id="PTHR45453:SF3">
    <property type="entry name" value="HISTIDINE KINASE"/>
    <property type="match status" value="1"/>
</dbReference>
<gene>
    <name evidence="13" type="ORF">KDK92_08355</name>
</gene>
<dbReference type="PRINTS" id="PR00344">
    <property type="entry name" value="BCTRLSENSOR"/>
</dbReference>
<feature type="domain" description="HAMP" evidence="12">
    <location>
        <begin position="304"/>
        <end position="356"/>
    </location>
</feature>
<dbReference type="SMART" id="SM00388">
    <property type="entry name" value="HisKA"/>
    <property type="match status" value="1"/>
</dbReference>
<feature type="coiled-coil region" evidence="9">
    <location>
        <begin position="344"/>
        <end position="375"/>
    </location>
</feature>
<dbReference type="InterPro" id="IPR003661">
    <property type="entry name" value="HisK_dim/P_dom"/>
</dbReference>
<dbReference type="CDD" id="cd00082">
    <property type="entry name" value="HisKA"/>
    <property type="match status" value="1"/>
</dbReference>
<dbReference type="FunFam" id="3.30.565.10:FF:000006">
    <property type="entry name" value="Sensor histidine kinase WalK"/>
    <property type="match status" value="1"/>
</dbReference>
<keyword evidence="8 10" id="KW-0472">Membrane</keyword>
<dbReference type="SMART" id="SM00304">
    <property type="entry name" value="HAMP"/>
    <property type="match status" value="1"/>
</dbReference>
<keyword evidence="9" id="KW-0175">Coiled coil</keyword>
<feature type="transmembrane region" description="Helical" evidence="10">
    <location>
        <begin position="283"/>
        <end position="302"/>
    </location>
</feature>
<feature type="domain" description="Histidine kinase" evidence="11">
    <location>
        <begin position="385"/>
        <end position="598"/>
    </location>
</feature>
<keyword evidence="14" id="KW-1185">Reference proteome</keyword>
<reference evidence="13" key="2">
    <citation type="submission" date="2021-04" db="EMBL/GenBank/DDBJ databases">
        <authorList>
            <person name="Dong X."/>
        </authorList>
    </citation>
    <scope>NUCLEOTIDE SEQUENCE</scope>
    <source>
        <strain evidence="13">ZWT</strain>
    </source>
</reference>
<evidence type="ECO:0000259" key="11">
    <source>
        <dbReference type="PROSITE" id="PS50109"/>
    </source>
</evidence>
<dbReference type="SMART" id="SM00387">
    <property type="entry name" value="HATPase_c"/>
    <property type="match status" value="1"/>
</dbReference>
<evidence type="ECO:0000256" key="4">
    <source>
        <dbReference type="ARBA" id="ARBA00022553"/>
    </source>
</evidence>
<reference evidence="13" key="1">
    <citation type="journal article" date="2021" name="mSystems">
        <title>Bacteria and Archaea Synergistically Convert Glycine Betaine to Biogenic Methane in the Formosa Cold Seep of the South China Sea.</title>
        <authorList>
            <person name="Li L."/>
            <person name="Zhang W."/>
            <person name="Zhang S."/>
            <person name="Song L."/>
            <person name="Sun Q."/>
            <person name="Zhang H."/>
            <person name="Xiang H."/>
            <person name="Dong X."/>
        </authorList>
    </citation>
    <scope>NUCLEOTIDE SEQUENCE</scope>
    <source>
        <strain evidence="13">ZWT</strain>
    </source>
</reference>
<dbReference type="EMBL" id="JAGSOJ010000002">
    <property type="protein sequence ID" value="MCM1989748.1"/>
    <property type="molecule type" value="Genomic_DNA"/>
</dbReference>
<dbReference type="PROSITE" id="PS50109">
    <property type="entry name" value="HIS_KIN"/>
    <property type="match status" value="1"/>
</dbReference>
<keyword evidence="10" id="KW-1133">Transmembrane helix</keyword>
<dbReference type="AlphaFoldDB" id="A0A9J6P064"/>
<name>A0A9J6P064_9CLOT</name>
<dbReference type="CDD" id="cd06225">
    <property type="entry name" value="HAMP"/>
    <property type="match status" value="1"/>
</dbReference>
<dbReference type="RefSeq" id="WP_250858774.1">
    <property type="nucleotide sequence ID" value="NZ_JAGSOJ010000002.1"/>
</dbReference>
<dbReference type="FunFam" id="1.10.287.130:FF:000001">
    <property type="entry name" value="Two-component sensor histidine kinase"/>
    <property type="match status" value="1"/>
</dbReference>
<sequence>MKSKSIVVKLFCITFSLFMVFLLIVMGFQRIFFDELYLKRKISTTEKNIEKFSQEYLKAQWSRTQIINNINIFTEKNNVPLLIVDEEGSPKYLNENESYTITIHTDDDLYVKVYLDSIIYNEGFQGFEPKLGDKIYLEGILMDEDNMYVEPYLVKINDRSYSLENGDETDEIINEEPEVNFSISAIKGEIVYINNSIDQEIFYDYRANNLLNEIYNYVDEFDEKKEIPFSEIIKTNSYVDPSTGIKSIIFKKSIMKSDGSKEMIFAMTSLQPIGEAIEVMMDYYIYLFLLAVIFIILISFIYSKIIADPLLEMNVVAKKMANLDFTVYSNVKANDEMGSLSESLNILSRNLNRSMTELKKANQELLDDIEKERIQEQIRKEFVASVSHELKTPLGIMKGFAEGIKDGIYEQKKDYYLDVIIDEIEKMDDMVREMLELSKLESKACALSKSEFDIKKMIVDIRNKFKHHEIDKNLSIHLNVEEKIVFADKRKIDQVIVNLYSNAIRYSNESGTINIRTEDNENEVYVYIENSGAYISEEEISKIWDRFYRVDKSRSRALGGTGLGLPIVKNILDIHGSEYGVRNTELGVEFYFSLLKKENKTL</sequence>
<comment type="caution">
    <text evidence="13">The sequence shown here is derived from an EMBL/GenBank/DDBJ whole genome shotgun (WGS) entry which is preliminary data.</text>
</comment>
<accession>A0A9J6P064</accession>
<evidence type="ECO:0000256" key="7">
    <source>
        <dbReference type="ARBA" id="ARBA00023012"/>
    </source>
</evidence>
<keyword evidence="5" id="KW-0808">Transferase</keyword>
<dbReference type="Gene3D" id="6.10.340.10">
    <property type="match status" value="1"/>
</dbReference>
<dbReference type="GO" id="GO:0004721">
    <property type="term" value="F:phosphoprotein phosphatase activity"/>
    <property type="evidence" value="ECO:0007669"/>
    <property type="project" value="TreeGrafter"/>
</dbReference>
<evidence type="ECO:0000313" key="13">
    <source>
        <dbReference type="EMBL" id="MCM1989748.1"/>
    </source>
</evidence>
<keyword evidence="4" id="KW-0597">Phosphoprotein</keyword>
<dbReference type="Gene3D" id="1.10.287.130">
    <property type="match status" value="1"/>
</dbReference>
<evidence type="ECO:0000256" key="5">
    <source>
        <dbReference type="ARBA" id="ARBA00022679"/>
    </source>
</evidence>
<evidence type="ECO:0000256" key="1">
    <source>
        <dbReference type="ARBA" id="ARBA00000085"/>
    </source>
</evidence>
<dbReference type="EC" id="2.7.13.3" evidence="3"/>
<dbReference type="Pfam" id="PF02518">
    <property type="entry name" value="HATPase_c"/>
    <property type="match status" value="1"/>
</dbReference>
<evidence type="ECO:0000313" key="14">
    <source>
        <dbReference type="Proteomes" id="UP001056429"/>
    </source>
</evidence>
<dbReference type="SUPFAM" id="SSF47384">
    <property type="entry name" value="Homodimeric domain of signal transducing histidine kinase"/>
    <property type="match status" value="1"/>
</dbReference>
<dbReference type="InterPro" id="IPR003594">
    <property type="entry name" value="HATPase_dom"/>
</dbReference>